<organism evidence="1 2">
    <name type="scientific">Candidatus Cyrtobacter comes</name>
    <dbReference type="NCBI Taxonomy" id="675776"/>
    <lineage>
        <taxon>Bacteria</taxon>
        <taxon>Pseudomonadati</taxon>
        <taxon>Pseudomonadota</taxon>
        <taxon>Alphaproteobacteria</taxon>
        <taxon>Rickettsiales</taxon>
        <taxon>Candidatus Midichloriaceae</taxon>
        <taxon>Candidatus Cyrtobacter</taxon>
    </lineage>
</organism>
<dbReference type="EMBL" id="JARGYT010000064">
    <property type="protein sequence ID" value="MDZ5762566.1"/>
    <property type="molecule type" value="Genomic_DNA"/>
</dbReference>
<gene>
    <name evidence="1" type="ORF">Cyrtocomes_00954</name>
</gene>
<sequence length="92" mass="10049">MSDSHNAIISKSDVISSSFFAIRQYTVTDGDAYAFYSGMSKMLAKCITNQGDPQSGIYRPFNPLYSTQNDHHARIGLGIYSQSGDTAQPMSS</sequence>
<accession>A0ABU5L8X0</accession>
<name>A0ABU5L8X0_9RICK</name>
<keyword evidence="2" id="KW-1185">Reference proteome</keyword>
<dbReference type="RefSeq" id="WP_322498024.1">
    <property type="nucleotide sequence ID" value="NZ_JARGYT010000064.1"/>
</dbReference>
<proteinExistence type="predicted"/>
<dbReference type="Proteomes" id="UP001293791">
    <property type="component" value="Unassembled WGS sequence"/>
</dbReference>
<comment type="caution">
    <text evidence="1">The sequence shown here is derived from an EMBL/GenBank/DDBJ whole genome shotgun (WGS) entry which is preliminary data.</text>
</comment>
<protein>
    <submittedName>
        <fullName evidence="1">Uncharacterized protein</fullName>
    </submittedName>
</protein>
<reference evidence="1 2" key="1">
    <citation type="submission" date="2023-02" db="EMBL/GenBank/DDBJ databases">
        <title>Host association and intracellularity evolved multiple times independently in the Rickettsiales.</title>
        <authorList>
            <person name="Castelli M."/>
            <person name="Nardi T."/>
            <person name="Gammuto L."/>
            <person name="Bellinzona G."/>
            <person name="Sabaneyeva E."/>
            <person name="Potekhin A."/>
            <person name="Serra V."/>
            <person name="Petroni G."/>
            <person name="Sassera D."/>
        </authorList>
    </citation>
    <scope>NUCLEOTIDE SEQUENCE [LARGE SCALE GENOMIC DNA]</scope>
    <source>
        <strain evidence="1 2">BOD18</strain>
    </source>
</reference>
<evidence type="ECO:0000313" key="1">
    <source>
        <dbReference type="EMBL" id="MDZ5762566.1"/>
    </source>
</evidence>
<evidence type="ECO:0000313" key="2">
    <source>
        <dbReference type="Proteomes" id="UP001293791"/>
    </source>
</evidence>